<feature type="domain" description="Histidine kinase/HSP90-like ATPase" evidence="8">
    <location>
        <begin position="559"/>
        <end position="672"/>
    </location>
</feature>
<evidence type="ECO:0000256" key="6">
    <source>
        <dbReference type="SAM" id="MobiDB-lite"/>
    </source>
</evidence>
<dbReference type="SMART" id="SM00387">
    <property type="entry name" value="HATPase_c"/>
    <property type="match status" value="1"/>
</dbReference>
<keyword evidence="7" id="KW-1133">Transmembrane helix</keyword>
<feature type="region of interest" description="Disordered" evidence="6">
    <location>
        <begin position="237"/>
        <end position="267"/>
    </location>
</feature>
<evidence type="ECO:0000256" key="1">
    <source>
        <dbReference type="ARBA" id="ARBA00000085"/>
    </source>
</evidence>
<dbReference type="SUPFAM" id="SSF55874">
    <property type="entry name" value="ATPase domain of HSP90 chaperone/DNA topoisomerase II/histidine kinase"/>
    <property type="match status" value="1"/>
</dbReference>
<feature type="transmembrane region" description="Helical" evidence="7">
    <location>
        <begin position="22"/>
        <end position="43"/>
    </location>
</feature>
<keyword evidence="7" id="KW-0472">Membrane</keyword>
<protein>
    <recommendedName>
        <fullName evidence="2">histidine kinase</fullName>
        <ecNumber evidence="2">2.7.13.3</ecNumber>
    </recommendedName>
</protein>
<keyword evidence="5 9" id="KW-0418">Kinase</keyword>
<gene>
    <name evidence="9" type="ORF">HNR07_002799</name>
</gene>
<evidence type="ECO:0000256" key="3">
    <source>
        <dbReference type="ARBA" id="ARBA00022553"/>
    </source>
</evidence>
<keyword evidence="10" id="KW-1185">Reference proteome</keyword>
<keyword evidence="3" id="KW-0597">Phosphoprotein</keyword>
<dbReference type="PANTHER" id="PTHR45436:SF5">
    <property type="entry name" value="SENSOR HISTIDINE KINASE TRCS"/>
    <property type="match status" value="1"/>
</dbReference>
<keyword evidence="4" id="KW-0808">Transferase</keyword>
<dbReference type="PANTHER" id="PTHR45436">
    <property type="entry name" value="SENSOR HISTIDINE KINASE YKOH"/>
    <property type="match status" value="1"/>
</dbReference>
<dbReference type="Proteomes" id="UP000579647">
    <property type="component" value="Unassembled WGS sequence"/>
</dbReference>
<dbReference type="EMBL" id="JACHDO010000001">
    <property type="protein sequence ID" value="MBB5491662.1"/>
    <property type="molecule type" value="Genomic_DNA"/>
</dbReference>
<feature type="region of interest" description="Disordered" evidence="6">
    <location>
        <begin position="691"/>
        <end position="893"/>
    </location>
</feature>
<organism evidence="9 10">
    <name type="scientific">Nocardiopsis metallicus</name>
    <dbReference type="NCBI Taxonomy" id="179819"/>
    <lineage>
        <taxon>Bacteria</taxon>
        <taxon>Bacillati</taxon>
        <taxon>Actinomycetota</taxon>
        <taxon>Actinomycetes</taxon>
        <taxon>Streptosporangiales</taxon>
        <taxon>Nocardiopsidaceae</taxon>
        <taxon>Nocardiopsis</taxon>
    </lineage>
</organism>
<keyword evidence="7" id="KW-0812">Transmembrane</keyword>
<accession>A0A840W6I0</accession>
<sequence length="893" mass="94635">MGQPGGTGRGAKTGIRAQLNRIVLIPSITFLVLFVVLSSATLAQAISLRSSVTDGRAGADLAEALTALQTERRLSAEYLTAPGGQTRQRLVGAAETTDEALIRVRDVRDTLEGDGDSPDPLAQGFFDSLDQVQALRTDDLADPGPAADALDAYTAAIHQGIRLYANTVRGLDDGPASDAASAADNLLWAQESFGHADALVTTVLAERDLSRAEQAEIASLTGDTRRRLDAMGPVTDAVTDSAEDTAEAASVETAGATTEPVASRDQAPTVERITAGAAWADAMEMADTLVQHEARIDTDPLTGELTRDTAPPDGLGGWRAAADQVNIELAEVTAERVDTVVSATEEASSWMFTLALGGGITSMFAGTVAYGTAARSAGRLTYRLAKLKAETLGIARSDLPRIVRRLEAGERVDLDTEMKQLDHGADEVGQVADAFNTAQRTAVGAAVKQADIRAGVGRVFLGIAHRNQSLVQRQLQLLDRMEREEEDPDLLESLFQLDHLATRGRRHAENLIILGGAQPGRRWRHPVPLVDILRGAISETDEYARVELTSAPDLSLVGAVVADVIHLLAELVENATAYSPPHTDVTIATDNVPKGVVIEIEDRGLGMTEEVLADNNEKLAKAPEFDIMTPGSDGRLGIFVVARLARKHEIGVQLRHSPYGGTRAVVLVPSTLVVSAGTAMTERPRAAVLARSSAARLDHSGASGHGDRDNREDPADLLSEGAGSRPARPVLRSVPEHGERVPEAVPREHAQGAPLLRQVPDLEPEPRERVQGEVPAQLPRRGADSATADATRAGGVRADGTRVGAGPDRAGLPRRRRQASLAPQLRDEPASGAPAHEPEPLPQRSPEQARRMMDAFSAGTRRGRAEELGGEGPEHSSDDQVGAGADDHTGESD</sequence>
<feature type="compositionally biased region" description="Basic and acidic residues" evidence="6">
    <location>
        <begin position="734"/>
        <end position="750"/>
    </location>
</feature>
<evidence type="ECO:0000256" key="5">
    <source>
        <dbReference type="ARBA" id="ARBA00022777"/>
    </source>
</evidence>
<dbReference type="InterPro" id="IPR036890">
    <property type="entry name" value="HATPase_C_sf"/>
</dbReference>
<evidence type="ECO:0000313" key="9">
    <source>
        <dbReference type="EMBL" id="MBB5491662.1"/>
    </source>
</evidence>
<comment type="catalytic activity">
    <reaction evidence="1">
        <text>ATP + protein L-histidine = ADP + protein N-phospho-L-histidine.</text>
        <dbReference type="EC" id="2.7.13.3"/>
    </reaction>
</comment>
<evidence type="ECO:0000256" key="7">
    <source>
        <dbReference type="SAM" id="Phobius"/>
    </source>
</evidence>
<dbReference type="GO" id="GO:0005886">
    <property type="term" value="C:plasma membrane"/>
    <property type="evidence" value="ECO:0007669"/>
    <property type="project" value="TreeGrafter"/>
</dbReference>
<feature type="compositionally biased region" description="Basic and acidic residues" evidence="6">
    <location>
        <begin position="705"/>
        <end position="714"/>
    </location>
</feature>
<dbReference type="EC" id="2.7.13.3" evidence="2"/>
<dbReference type="RefSeq" id="WP_184365307.1">
    <property type="nucleotide sequence ID" value="NZ_BAAAKM010000106.1"/>
</dbReference>
<evidence type="ECO:0000256" key="4">
    <source>
        <dbReference type="ARBA" id="ARBA00022679"/>
    </source>
</evidence>
<evidence type="ECO:0000256" key="2">
    <source>
        <dbReference type="ARBA" id="ARBA00012438"/>
    </source>
</evidence>
<dbReference type="InterPro" id="IPR003594">
    <property type="entry name" value="HATPase_dom"/>
</dbReference>
<feature type="compositionally biased region" description="Basic and acidic residues" evidence="6">
    <location>
        <begin position="863"/>
        <end position="878"/>
    </location>
</feature>
<dbReference type="GO" id="GO:0004673">
    <property type="term" value="F:protein histidine kinase activity"/>
    <property type="evidence" value="ECO:0007669"/>
    <property type="project" value="UniProtKB-EC"/>
</dbReference>
<name>A0A840W6I0_9ACTN</name>
<evidence type="ECO:0000313" key="10">
    <source>
        <dbReference type="Proteomes" id="UP000579647"/>
    </source>
</evidence>
<proteinExistence type="predicted"/>
<dbReference type="GO" id="GO:0000160">
    <property type="term" value="P:phosphorelay signal transduction system"/>
    <property type="evidence" value="ECO:0007669"/>
    <property type="project" value="TreeGrafter"/>
</dbReference>
<dbReference type="Pfam" id="PF08376">
    <property type="entry name" value="NIT"/>
    <property type="match status" value="1"/>
</dbReference>
<evidence type="ECO:0000259" key="8">
    <source>
        <dbReference type="SMART" id="SM00387"/>
    </source>
</evidence>
<reference evidence="9 10" key="1">
    <citation type="submission" date="2020-08" db="EMBL/GenBank/DDBJ databases">
        <title>Sequencing the genomes of 1000 actinobacteria strains.</title>
        <authorList>
            <person name="Klenk H.-P."/>
        </authorList>
    </citation>
    <scope>NUCLEOTIDE SEQUENCE [LARGE SCALE GENOMIC DNA]</scope>
    <source>
        <strain evidence="9 10">DSM 44598</strain>
    </source>
</reference>
<dbReference type="AlphaFoldDB" id="A0A840W6I0"/>
<dbReference type="InterPro" id="IPR050428">
    <property type="entry name" value="TCS_sensor_his_kinase"/>
</dbReference>
<dbReference type="Pfam" id="PF02518">
    <property type="entry name" value="HATPase_c"/>
    <property type="match status" value="1"/>
</dbReference>
<dbReference type="InterPro" id="IPR013587">
    <property type="entry name" value="Nitrate/nitrite_sensing"/>
</dbReference>
<comment type="caution">
    <text evidence="9">The sequence shown here is derived from an EMBL/GenBank/DDBJ whole genome shotgun (WGS) entry which is preliminary data.</text>
</comment>
<dbReference type="Gene3D" id="3.30.565.10">
    <property type="entry name" value="Histidine kinase-like ATPase, C-terminal domain"/>
    <property type="match status" value="1"/>
</dbReference>